<proteinExistence type="inferred from homology"/>
<dbReference type="InterPro" id="IPR036754">
    <property type="entry name" value="YbaK/aa-tRNA-synt-asso_dom_sf"/>
</dbReference>
<evidence type="ECO:0000256" key="2">
    <source>
        <dbReference type="ARBA" id="ARBA00011738"/>
    </source>
</evidence>
<gene>
    <name evidence="10" type="primary">proS</name>
    <name evidence="12" type="ORF">AVDCRST_MAG73-2458</name>
</gene>
<evidence type="ECO:0000256" key="4">
    <source>
        <dbReference type="ARBA" id="ARBA00022598"/>
    </source>
</evidence>
<evidence type="ECO:0000256" key="8">
    <source>
        <dbReference type="ARBA" id="ARBA00023146"/>
    </source>
</evidence>
<dbReference type="InterPro" id="IPR045864">
    <property type="entry name" value="aa-tRNA-synth_II/BPL/LPL"/>
</dbReference>
<dbReference type="InterPro" id="IPR007214">
    <property type="entry name" value="YbaK/aa-tRNA-synth-assoc-dom"/>
</dbReference>
<dbReference type="InterPro" id="IPR004500">
    <property type="entry name" value="Pro-tRNA-synth_IIa_bac-type"/>
</dbReference>
<dbReference type="InterPro" id="IPR002316">
    <property type="entry name" value="Pro-tRNA-ligase_IIa"/>
</dbReference>
<protein>
    <recommendedName>
        <fullName evidence="10">Proline--tRNA ligase</fullName>
        <ecNumber evidence="10">6.1.1.15</ecNumber>
    </recommendedName>
    <alternativeName>
        <fullName evidence="10">Prolyl-tRNA synthetase</fullName>
        <shortName evidence="10">ProRS</shortName>
    </alternativeName>
</protein>
<reference evidence="12" key="1">
    <citation type="submission" date="2020-02" db="EMBL/GenBank/DDBJ databases">
        <authorList>
            <person name="Meier V. D."/>
        </authorList>
    </citation>
    <scope>NUCLEOTIDE SEQUENCE</scope>
    <source>
        <strain evidence="12">AVDCRST_MAG73</strain>
    </source>
</reference>
<evidence type="ECO:0000256" key="9">
    <source>
        <dbReference type="ARBA" id="ARBA00047671"/>
    </source>
</evidence>
<dbReference type="GO" id="GO:0004827">
    <property type="term" value="F:proline-tRNA ligase activity"/>
    <property type="evidence" value="ECO:0007669"/>
    <property type="project" value="UniProtKB-UniRule"/>
</dbReference>
<dbReference type="Pfam" id="PF04073">
    <property type="entry name" value="tRNA_edit"/>
    <property type="match status" value="1"/>
</dbReference>
<dbReference type="InterPro" id="IPR006195">
    <property type="entry name" value="aa-tRNA-synth_II"/>
</dbReference>
<dbReference type="SUPFAM" id="SSF55826">
    <property type="entry name" value="YbaK/ProRS associated domain"/>
    <property type="match status" value="1"/>
</dbReference>
<dbReference type="InterPro" id="IPR004154">
    <property type="entry name" value="Anticodon-bd"/>
</dbReference>
<dbReference type="EMBL" id="CADCWE010000164">
    <property type="protein sequence ID" value="CAA9546432.1"/>
    <property type="molecule type" value="Genomic_DNA"/>
</dbReference>
<comment type="function">
    <text evidence="10">Catalyzes the attachment of proline to tRNA(Pro) in a two-step reaction: proline is first activated by ATP to form Pro-AMP and then transferred to the acceptor end of tRNA(Pro). As ProRS can inadvertently accommodate and process non-cognate amino acids such as alanine and cysteine, to avoid such errors it has two additional distinct editing activities against alanine. One activity is designated as 'pretransfer' editing and involves the tRNA(Pro)-independent hydrolysis of activated Ala-AMP. The other activity is designated 'posttransfer' editing and involves deacylation of mischarged Ala-tRNA(Pro). The misacylated Cys-tRNA(Pro) is not edited by ProRS.</text>
</comment>
<keyword evidence="3 10" id="KW-0963">Cytoplasm</keyword>
<dbReference type="GO" id="GO:0005524">
    <property type="term" value="F:ATP binding"/>
    <property type="evidence" value="ECO:0007669"/>
    <property type="project" value="UniProtKB-UniRule"/>
</dbReference>
<dbReference type="CDD" id="cd04334">
    <property type="entry name" value="ProRS-INS"/>
    <property type="match status" value="1"/>
</dbReference>
<evidence type="ECO:0000313" key="12">
    <source>
        <dbReference type="EMBL" id="CAA9546432.1"/>
    </source>
</evidence>
<dbReference type="Gene3D" id="3.40.50.800">
    <property type="entry name" value="Anticodon-binding domain"/>
    <property type="match status" value="1"/>
</dbReference>
<dbReference type="PRINTS" id="PR01046">
    <property type="entry name" value="TRNASYNTHPRO"/>
</dbReference>
<dbReference type="Gene3D" id="3.30.930.10">
    <property type="entry name" value="Bira Bifunctional Protein, Domain 2"/>
    <property type="match status" value="2"/>
</dbReference>
<accession>A0A6J4UBQ9</accession>
<dbReference type="InterPro" id="IPR044140">
    <property type="entry name" value="ProRS_anticodon_short"/>
</dbReference>
<dbReference type="GO" id="GO:0006433">
    <property type="term" value="P:prolyl-tRNA aminoacylation"/>
    <property type="evidence" value="ECO:0007669"/>
    <property type="project" value="UniProtKB-UniRule"/>
</dbReference>
<dbReference type="PANTHER" id="PTHR42753:SF2">
    <property type="entry name" value="PROLINE--TRNA LIGASE"/>
    <property type="match status" value="1"/>
</dbReference>
<dbReference type="InterPro" id="IPR023717">
    <property type="entry name" value="Pro-tRNA-Synthase_IIa_type1"/>
</dbReference>
<evidence type="ECO:0000256" key="3">
    <source>
        <dbReference type="ARBA" id="ARBA00022490"/>
    </source>
</evidence>
<evidence type="ECO:0000256" key="10">
    <source>
        <dbReference type="HAMAP-Rule" id="MF_01569"/>
    </source>
</evidence>
<dbReference type="Pfam" id="PF03129">
    <property type="entry name" value="HGTP_anticodon"/>
    <property type="match status" value="1"/>
</dbReference>
<evidence type="ECO:0000259" key="11">
    <source>
        <dbReference type="PROSITE" id="PS50862"/>
    </source>
</evidence>
<dbReference type="PROSITE" id="PS50862">
    <property type="entry name" value="AA_TRNA_LIGASE_II"/>
    <property type="match status" value="1"/>
</dbReference>
<dbReference type="InterPro" id="IPR002314">
    <property type="entry name" value="aa-tRNA-synt_IIb"/>
</dbReference>
<dbReference type="GO" id="GO:0005829">
    <property type="term" value="C:cytosol"/>
    <property type="evidence" value="ECO:0007669"/>
    <property type="project" value="TreeGrafter"/>
</dbReference>
<evidence type="ECO:0000256" key="7">
    <source>
        <dbReference type="ARBA" id="ARBA00022917"/>
    </source>
</evidence>
<dbReference type="Pfam" id="PF00587">
    <property type="entry name" value="tRNA-synt_2b"/>
    <property type="match status" value="1"/>
</dbReference>
<dbReference type="NCBIfam" id="NF006625">
    <property type="entry name" value="PRK09194.1"/>
    <property type="match status" value="1"/>
</dbReference>
<dbReference type="Gene3D" id="3.90.960.10">
    <property type="entry name" value="YbaK/aminoacyl-tRNA synthetase-associated domain"/>
    <property type="match status" value="1"/>
</dbReference>
<keyword evidence="6 10" id="KW-0067">ATP-binding</keyword>
<dbReference type="SUPFAM" id="SSF52954">
    <property type="entry name" value="Class II aaRS ABD-related"/>
    <property type="match status" value="1"/>
</dbReference>
<evidence type="ECO:0000256" key="1">
    <source>
        <dbReference type="ARBA" id="ARBA00004496"/>
    </source>
</evidence>
<dbReference type="PANTHER" id="PTHR42753">
    <property type="entry name" value="MITOCHONDRIAL RIBOSOME PROTEIN L39/PROLYL-TRNA LIGASE FAMILY MEMBER"/>
    <property type="match status" value="1"/>
</dbReference>
<name>A0A6J4UBQ9_9BACT</name>
<dbReference type="EC" id="6.1.1.15" evidence="10"/>
<dbReference type="CDD" id="cd00861">
    <property type="entry name" value="ProRS_anticodon_short"/>
    <property type="match status" value="1"/>
</dbReference>
<comment type="subcellular location">
    <subcellularLocation>
        <location evidence="1 10">Cytoplasm</location>
    </subcellularLocation>
</comment>
<comment type="subunit">
    <text evidence="2 10">Homodimer.</text>
</comment>
<feature type="domain" description="Aminoacyl-transfer RNA synthetases class-II family profile" evidence="11">
    <location>
        <begin position="38"/>
        <end position="463"/>
    </location>
</feature>
<evidence type="ECO:0000256" key="5">
    <source>
        <dbReference type="ARBA" id="ARBA00022741"/>
    </source>
</evidence>
<dbReference type="AlphaFoldDB" id="A0A6J4UBQ9"/>
<dbReference type="InterPro" id="IPR050062">
    <property type="entry name" value="Pro-tRNA_synthetase"/>
</dbReference>
<dbReference type="CDD" id="cd00779">
    <property type="entry name" value="ProRS_core_prok"/>
    <property type="match status" value="1"/>
</dbReference>
<dbReference type="NCBIfam" id="TIGR00409">
    <property type="entry name" value="proS_fam_II"/>
    <property type="match status" value="1"/>
</dbReference>
<keyword evidence="4 10" id="KW-0436">Ligase</keyword>
<dbReference type="InterPro" id="IPR033730">
    <property type="entry name" value="ProRS_core_prok"/>
</dbReference>
<comment type="domain">
    <text evidence="10">Consists of three domains: the N-terminal catalytic domain, the editing domain and the C-terminal anticodon-binding domain.</text>
</comment>
<evidence type="ECO:0000256" key="6">
    <source>
        <dbReference type="ARBA" id="ARBA00022840"/>
    </source>
</evidence>
<dbReference type="HAMAP" id="MF_01569">
    <property type="entry name" value="Pro_tRNA_synth_type1"/>
    <property type="match status" value="1"/>
</dbReference>
<keyword evidence="7 10" id="KW-0648">Protein biosynthesis</keyword>
<dbReference type="SUPFAM" id="SSF55681">
    <property type="entry name" value="Class II aaRS and biotin synthetases"/>
    <property type="match status" value="1"/>
</dbReference>
<sequence length="583" mass="63640">MRMAHLFGRTLRDAPGDAELPSHQLLLRGAFVRPLGSGIFSLLPLGWRVVRKVEQIIREEMDAIGGQELYMPVVHPADLWRESGRYRDVGPELTRFQDRAERDMVLAMTHEEIVTDLARSEISSYRQLPMLVYHIQTKWRDEPRARGGLIRVREFTMKDSYSLDRDEAGLGVQYEAHWRAYERIFRRCGLKFVVVGADTGMMGGKSSHEFMALSPHGEDIILLCPNGDYAANREVAEFRRDAPPAEDALPMEEVETPNTTTIEALAKILDVPLARTAKAVFFKGGSGRFVFVVIRGDLEVNETKLRKVTDELTLVPATVEEIRAVGAEPGYGSPVGVQDAYIVADESVRDSPNLVAGANRVGYHVRNVNLGRDYQADIVADIAAAADGHPCPKCGAPFVAERAIEVGNIFWLGTRFSAAMGATYQDEQGESHPIQMGSYGIGSGRAVATVVEQHHDAKGIAWPVTIAPFHVSLLALGKTGDAETVAAADALCADLEAAGIEVLYDDREERPGVKFNDADLIGCPVRLSVSPRTLANGQAELKARTATEATFVPLGEAVAAVTAMLDALRAELSGEPDAADRAW</sequence>
<organism evidence="12">
    <name type="scientific">uncultured Thermomicrobiales bacterium</name>
    <dbReference type="NCBI Taxonomy" id="1645740"/>
    <lineage>
        <taxon>Bacteria</taxon>
        <taxon>Pseudomonadati</taxon>
        <taxon>Thermomicrobiota</taxon>
        <taxon>Thermomicrobia</taxon>
        <taxon>Thermomicrobiales</taxon>
        <taxon>environmental samples</taxon>
    </lineage>
</organism>
<comment type="catalytic activity">
    <reaction evidence="9 10">
        <text>tRNA(Pro) + L-proline + ATP = L-prolyl-tRNA(Pro) + AMP + diphosphate</text>
        <dbReference type="Rhea" id="RHEA:14305"/>
        <dbReference type="Rhea" id="RHEA-COMP:9700"/>
        <dbReference type="Rhea" id="RHEA-COMP:9702"/>
        <dbReference type="ChEBI" id="CHEBI:30616"/>
        <dbReference type="ChEBI" id="CHEBI:33019"/>
        <dbReference type="ChEBI" id="CHEBI:60039"/>
        <dbReference type="ChEBI" id="CHEBI:78442"/>
        <dbReference type="ChEBI" id="CHEBI:78532"/>
        <dbReference type="ChEBI" id="CHEBI:456215"/>
        <dbReference type="EC" id="6.1.1.15"/>
    </reaction>
</comment>
<keyword evidence="8 10" id="KW-0030">Aminoacyl-tRNA synthetase</keyword>
<dbReference type="GO" id="GO:0002161">
    <property type="term" value="F:aminoacyl-tRNA deacylase activity"/>
    <property type="evidence" value="ECO:0007669"/>
    <property type="project" value="InterPro"/>
</dbReference>
<keyword evidence="5 10" id="KW-0547">Nucleotide-binding</keyword>
<comment type="similarity">
    <text evidence="10">Belongs to the class-II aminoacyl-tRNA synthetase family. ProS type 1 subfamily.</text>
</comment>
<dbReference type="InterPro" id="IPR036621">
    <property type="entry name" value="Anticodon-bd_dom_sf"/>
</dbReference>